<dbReference type="PANTHER" id="PTHR31528:SF1">
    <property type="entry name" value="4-AMINO-5-HYDROXYMETHYL-2-METHYLPYRIMIDINE PHOSPHATE SYNTHASE THI11-RELATED"/>
    <property type="match status" value="1"/>
</dbReference>
<reference evidence="14" key="1">
    <citation type="submission" date="2019-09" db="EMBL/GenBank/DDBJ databases">
        <title>Characterisation of the sponge microbiome using genome-centric metagenomics.</title>
        <authorList>
            <person name="Engelberts J.P."/>
            <person name="Robbins S.J."/>
            <person name="De Goeij J.M."/>
            <person name="Aranda M."/>
            <person name="Bell S.C."/>
            <person name="Webster N.S."/>
        </authorList>
    </citation>
    <scope>NUCLEOTIDE SEQUENCE</scope>
    <source>
        <strain evidence="14">SB0664_bin_27</strain>
    </source>
</reference>
<dbReference type="InterPro" id="IPR027939">
    <property type="entry name" value="NMT1/THI5"/>
</dbReference>
<evidence type="ECO:0000256" key="9">
    <source>
        <dbReference type="ARBA" id="ARBA00023004"/>
    </source>
</evidence>
<evidence type="ECO:0000256" key="2">
    <source>
        <dbReference type="ARBA" id="ARBA00004948"/>
    </source>
</evidence>
<dbReference type="GO" id="GO:0016740">
    <property type="term" value="F:transferase activity"/>
    <property type="evidence" value="ECO:0007669"/>
    <property type="project" value="UniProtKB-KW"/>
</dbReference>
<evidence type="ECO:0000256" key="6">
    <source>
        <dbReference type="ARBA" id="ARBA00022723"/>
    </source>
</evidence>
<protein>
    <recommendedName>
        <fullName evidence="10">Thiamine pyrimidine synthase</fullName>
    </recommendedName>
</protein>
<evidence type="ECO:0000256" key="11">
    <source>
        <dbReference type="ARBA" id="ARBA00048179"/>
    </source>
</evidence>
<dbReference type="PANTHER" id="PTHR31528">
    <property type="entry name" value="4-AMINO-5-HYDROXYMETHYL-2-METHYLPYRIMIDINE PHOSPHATE SYNTHASE THI11-RELATED"/>
    <property type="match status" value="1"/>
</dbReference>
<evidence type="ECO:0000256" key="4">
    <source>
        <dbReference type="ARBA" id="ARBA00011738"/>
    </source>
</evidence>
<evidence type="ECO:0000256" key="1">
    <source>
        <dbReference type="ARBA" id="ARBA00003469"/>
    </source>
</evidence>
<keyword evidence="8" id="KW-0784">Thiamine biosynthesis</keyword>
<dbReference type="Gene3D" id="3.40.190.10">
    <property type="entry name" value="Periplasmic binding protein-like II"/>
    <property type="match status" value="2"/>
</dbReference>
<gene>
    <name evidence="14" type="ORF">F4Y42_01935</name>
</gene>
<dbReference type="GO" id="GO:0046872">
    <property type="term" value="F:metal ion binding"/>
    <property type="evidence" value="ECO:0007669"/>
    <property type="project" value="UniProtKB-KW"/>
</dbReference>
<keyword evidence="6" id="KW-0479">Metal-binding</keyword>
<name>A0A6B0YRV1_9CHLR</name>
<evidence type="ECO:0000259" key="13">
    <source>
        <dbReference type="Pfam" id="PF09084"/>
    </source>
</evidence>
<keyword evidence="12" id="KW-0732">Signal</keyword>
<keyword evidence="7" id="KW-0663">Pyridoxal phosphate</keyword>
<comment type="subunit">
    <text evidence="4">Homodimer.</text>
</comment>
<dbReference type="SUPFAM" id="SSF53850">
    <property type="entry name" value="Periplasmic binding protein-like II"/>
    <property type="match status" value="1"/>
</dbReference>
<dbReference type="EMBL" id="VXRG01000021">
    <property type="protein sequence ID" value="MXY92188.1"/>
    <property type="molecule type" value="Genomic_DNA"/>
</dbReference>
<dbReference type="AlphaFoldDB" id="A0A6B0YRV1"/>
<dbReference type="GO" id="GO:0009228">
    <property type="term" value="P:thiamine biosynthetic process"/>
    <property type="evidence" value="ECO:0007669"/>
    <property type="project" value="UniProtKB-KW"/>
</dbReference>
<accession>A0A6B0YRV1</accession>
<proteinExistence type="inferred from homology"/>
<dbReference type="Pfam" id="PF09084">
    <property type="entry name" value="NMT1"/>
    <property type="match status" value="1"/>
</dbReference>
<comment type="similarity">
    <text evidence="3">Belongs to the NMT1/THI5 family.</text>
</comment>
<comment type="function">
    <text evidence="1">Responsible for the formation of the pyrimidine heterocycle in the thiamine biosynthesis pathway. Catalyzes the formation of hydroxymethylpyrimidine phosphate (HMP-P) from histidine and pyridoxal phosphate (PLP). The protein uses PLP and the active site histidine to form HMP-P, generating an inactive enzyme. The enzyme can only undergo a single turnover, which suggests it is a suicide enzyme.</text>
</comment>
<evidence type="ECO:0000256" key="12">
    <source>
        <dbReference type="SAM" id="SignalP"/>
    </source>
</evidence>
<evidence type="ECO:0000256" key="5">
    <source>
        <dbReference type="ARBA" id="ARBA00022679"/>
    </source>
</evidence>
<keyword evidence="5" id="KW-0808">Transferase</keyword>
<keyword evidence="9" id="KW-0408">Iron</keyword>
<dbReference type="PROSITE" id="PS51257">
    <property type="entry name" value="PROKAR_LIPOPROTEIN"/>
    <property type="match status" value="1"/>
</dbReference>
<comment type="catalytic activity">
    <reaction evidence="11">
        <text>N(6)-(pyridoxal phosphate)-L-lysyl-[4-amino-5-hydroxymethyl-2-methylpyrimidine phosphate synthase] + L-histidyl-[4-amino-5-hydroxymethyl-2-methylpyrimidine phosphate synthase] + 2 Fe(3+) + 4 H2O = L-lysyl-[4-amino-5-hydroxymethyl-2-methylpyrimidine phosphate synthase] + (2S)-2-amino-5-hydroxy-4-oxopentanoyl-[4-amino-5-hydroxymethyl-2-methylpyrimidine phosphate synthase] + 4-amino-2-methyl-5-(phosphooxymethyl)pyrimidine + 3-oxopropanoate + 2 Fe(2+) + 2 H(+)</text>
        <dbReference type="Rhea" id="RHEA:65756"/>
        <dbReference type="Rhea" id="RHEA-COMP:16892"/>
        <dbReference type="Rhea" id="RHEA-COMP:16893"/>
        <dbReference type="Rhea" id="RHEA-COMP:16894"/>
        <dbReference type="Rhea" id="RHEA-COMP:16895"/>
        <dbReference type="ChEBI" id="CHEBI:15377"/>
        <dbReference type="ChEBI" id="CHEBI:15378"/>
        <dbReference type="ChEBI" id="CHEBI:29033"/>
        <dbReference type="ChEBI" id="CHEBI:29034"/>
        <dbReference type="ChEBI" id="CHEBI:29969"/>
        <dbReference type="ChEBI" id="CHEBI:29979"/>
        <dbReference type="ChEBI" id="CHEBI:33190"/>
        <dbReference type="ChEBI" id="CHEBI:58354"/>
        <dbReference type="ChEBI" id="CHEBI:143915"/>
        <dbReference type="ChEBI" id="CHEBI:157692"/>
    </reaction>
    <physiologicalReaction direction="left-to-right" evidence="11">
        <dbReference type="Rhea" id="RHEA:65757"/>
    </physiologicalReaction>
</comment>
<feature type="signal peptide" evidence="12">
    <location>
        <begin position="1"/>
        <end position="23"/>
    </location>
</feature>
<feature type="chain" id="PRO_5025419487" description="Thiamine pyrimidine synthase" evidence="12">
    <location>
        <begin position="24"/>
        <end position="380"/>
    </location>
</feature>
<sequence>MKNRKLLLLTGCLLLALVLAACAAPAVPAMESGAEQASDDAGCAETTAVKLQLQWVTQSQFAGYFAAVDQGFYAEQCLDVTILEGAVDIVPQQVVASGQAEFGLAWVPKVLASRAEGADLVNIAQVFQRSGTLEVSWADAPVETIADMAGKKVGTWGFGNEHELFVAMRAEGIDPNNPDDVTIIQQSFDMLALLNRELDAAQAMIYNEYAQVLEAINPETGELYQPSDLVVIDFNDVGTAMLQDHVFAREAWLAEEGNEDIATRFLAASFKGWLFCRDNFDACVEVVLDNGPTLGRSHMTWQLNEINQLIWPSPAGIGVMDHALWEQTVQVSVEGGVIADVPSEGAFRTDLAESALTLLEGDLMGDNYNPIEVELVEGGE</sequence>
<organism evidence="14">
    <name type="scientific">Caldilineaceae bacterium SB0664_bin_27</name>
    <dbReference type="NCBI Taxonomy" id="2605260"/>
    <lineage>
        <taxon>Bacteria</taxon>
        <taxon>Bacillati</taxon>
        <taxon>Chloroflexota</taxon>
        <taxon>Caldilineae</taxon>
        <taxon>Caldilineales</taxon>
        <taxon>Caldilineaceae</taxon>
    </lineage>
</organism>
<comment type="pathway">
    <text evidence="2">Cofactor biosynthesis; thiamine diphosphate biosynthesis.</text>
</comment>
<evidence type="ECO:0000256" key="3">
    <source>
        <dbReference type="ARBA" id="ARBA00009406"/>
    </source>
</evidence>
<evidence type="ECO:0000256" key="10">
    <source>
        <dbReference type="ARBA" id="ARBA00033171"/>
    </source>
</evidence>
<evidence type="ECO:0000256" key="7">
    <source>
        <dbReference type="ARBA" id="ARBA00022898"/>
    </source>
</evidence>
<feature type="domain" description="SsuA/THI5-like" evidence="13">
    <location>
        <begin position="59"/>
        <end position="279"/>
    </location>
</feature>
<dbReference type="InterPro" id="IPR015168">
    <property type="entry name" value="SsuA/THI5"/>
</dbReference>
<evidence type="ECO:0000313" key="14">
    <source>
        <dbReference type="EMBL" id="MXY92188.1"/>
    </source>
</evidence>
<evidence type="ECO:0000256" key="8">
    <source>
        <dbReference type="ARBA" id="ARBA00022977"/>
    </source>
</evidence>
<comment type="caution">
    <text evidence="14">The sequence shown here is derived from an EMBL/GenBank/DDBJ whole genome shotgun (WGS) entry which is preliminary data.</text>
</comment>